<organism evidence="1 2">
    <name type="scientific">Trichothecium roseum</name>
    <dbReference type="NCBI Taxonomy" id="47278"/>
    <lineage>
        <taxon>Eukaryota</taxon>
        <taxon>Fungi</taxon>
        <taxon>Dikarya</taxon>
        <taxon>Ascomycota</taxon>
        <taxon>Pezizomycotina</taxon>
        <taxon>Sordariomycetes</taxon>
        <taxon>Hypocreomycetidae</taxon>
        <taxon>Hypocreales</taxon>
        <taxon>Hypocreales incertae sedis</taxon>
        <taxon>Trichothecium</taxon>
    </lineage>
</organism>
<keyword evidence="2" id="KW-1185">Reference proteome</keyword>
<protein>
    <submittedName>
        <fullName evidence="1">Uncharacterized protein</fullName>
    </submittedName>
</protein>
<gene>
    <name evidence="1" type="ORF">N3K66_005370</name>
</gene>
<dbReference type="Proteomes" id="UP001163324">
    <property type="component" value="Chromosome 5"/>
</dbReference>
<dbReference type="EMBL" id="CM047944">
    <property type="protein sequence ID" value="KAI9898909.1"/>
    <property type="molecule type" value="Genomic_DNA"/>
</dbReference>
<comment type="caution">
    <text evidence="1">The sequence shown here is derived from an EMBL/GenBank/DDBJ whole genome shotgun (WGS) entry which is preliminary data.</text>
</comment>
<evidence type="ECO:0000313" key="2">
    <source>
        <dbReference type="Proteomes" id="UP001163324"/>
    </source>
</evidence>
<name>A0ACC0UYY9_9HYPO</name>
<accession>A0ACC0UYY9</accession>
<evidence type="ECO:0000313" key="1">
    <source>
        <dbReference type="EMBL" id="KAI9898909.1"/>
    </source>
</evidence>
<reference evidence="1" key="1">
    <citation type="submission" date="2022-10" db="EMBL/GenBank/DDBJ databases">
        <title>Complete Genome of Trichothecium roseum strain YXFP-22015, a Plant Pathogen Isolated from Citrus.</title>
        <authorList>
            <person name="Wang Y."/>
            <person name="Zhu L."/>
        </authorList>
    </citation>
    <scope>NUCLEOTIDE SEQUENCE</scope>
    <source>
        <strain evidence="1">YXFP-22015</strain>
    </source>
</reference>
<proteinExistence type="predicted"/>
<sequence>MARVVTAGLGDILHNPPQEQAKVDVVFVHGLHGDRVGTWTYKEQDNDPDPIFWPRDLLPDVCPNARVLSFGYNARVAEFIYSGSEKPPVPPRTGIDDHSIALLDSLQNLRAETQTACPHFIQVLGGLVCANAIGQQHGEGASKKSIVDKVRGIIFLGTPFAGAKKATLALLVTQFLRLFTSTNEKKLEDLDERSEKLFKIGDEFLKVLWARRCGDAPIEVAFYHEELMTKRHRVSLGFIVDSASAIPRGFTGIGIQANHSGMCKFSGKEVDGFISISGHLRQWIEDLDKIADNNEQKEAGISIDGVELKNISNVNGVVTGVIASTKEHGANITGQKKITFIGASSEDAVKRALQD</sequence>